<keyword evidence="9 15" id="KW-1133">Transmembrane helix</keyword>
<feature type="domain" description="PPIase FKBP-type" evidence="17">
    <location>
        <begin position="665"/>
        <end position="769"/>
    </location>
</feature>
<evidence type="ECO:0000256" key="7">
    <source>
        <dbReference type="ARBA" id="ARBA00022777"/>
    </source>
</evidence>
<keyword evidence="8 13" id="KW-0067">ATP-binding</keyword>
<feature type="coiled-coil region" evidence="14">
    <location>
        <begin position="224"/>
        <end position="268"/>
    </location>
</feature>
<dbReference type="Pfam" id="PF00254">
    <property type="entry name" value="FKBP_C"/>
    <property type="match status" value="2"/>
</dbReference>
<feature type="binding site" evidence="13">
    <location>
        <position position="1178"/>
    </location>
    <ligand>
        <name>ATP</name>
        <dbReference type="ChEBI" id="CHEBI:30616"/>
    </ligand>
</feature>
<evidence type="ECO:0000256" key="11">
    <source>
        <dbReference type="ARBA" id="ARBA00023180"/>
    </source>
</evidence>
<evidence type="ECO:0000256" key="6">
    <source>
        <dbReference type="ARBA" id="ARBA00022741"/>
    </source>
</evidence>
<dbReference type="PROSITE" id="PS50011">
    <property type="entry name" value="PROTEIN_KINASE_DOM"/>
    <property type="match status" value="1"/>
</dbReference>
<keyword evidence="4 15" id="KW-0812">Transmembrane</keyword>
<dbReference type="STRING" id="542762.A0A4S4E5T3"/>
<feature type="domain" description="Protein kinase" evidence="16">
    <location>
        <begin position="1150"/>
        <end position="1425"/>
    </location>
</feature>
<evidence type="ECO:0000256" key="5">
    <source>
        <dbReference type="ARBA" id="ARBA00022729"/>
    </source>
</evidence>
<feature type="transmembrane region" description="Helical" evidence="15">
    <location>
        <begin position="14"/>
        <end position="34"/>
    </location>
</feature>
<dbReference type="FunFam" id="1.10.510.10:FF:000161">
    <property type="entry name" value="Wall-associated receptor kinase-like 20"/>
    <property type="match status" value="1"/>
</dbReference>
<evidence type="ECO:0000256" key="12">
    <source>
        <dbReference type="PROSITE-ProRule" id="PRU00277"/>
    </source>
</evidence>
<evidence type="ECO:0000256" key="13">
    <source>
        <dbReference type="PROSITE-ProRule" id="PRU10141"/>
    </source>
</evidence>
<comment type="caution">
    <text evidence="18">The sequence shown here is derived from an EMBL/GenBank/DDBJ whole genome shotgun (WGS) entry which is preliminary data.</text>
</comment>
<dbReference type="Gene3D" id="3.10.50.40">
    <property type="match status" value="2"/>
</dbReference>
<keyword evidence="2" id="KW-0723">Serine/threonine-protein kinase</keyword>
<protein>
    <recommendedName>
        <fullName evidence="12">peptidylprolyl isomerase</fullName>
        <ecNumber evidence="12">5.2.1.8</ecNumber>
    </recommendedName>
</protein>
<dbReference type="PANTHER" id="PTHR46008">
    <property type="entry name" value="LEAF RUST 10 DISEASE-RESISTANCE LOCUS RECEPTOR-LIKE PROTEIN KINASE-LIKE 1.4"/>
    <property type="match status" value="1"/>
</dbReference>
<dbReference type="GO" id="GO:0003755">
    <property type="term" value="F:peptidyl-prolyl cis-trans isomerase activity"/>
    <property type="evidence" value="ECO:0007669"/>
    <property type="project" value="UniProtKB-KW"/>
</dbReference>
<dbReference type="Gene3D" id="1.10.510.10">
    <property type="entry name" value="Transferase(Phosphotransferase) domain 1"/>
    <property type="match status" value="1"/>
</dbReference>
<evidence type="ECO:0000256" key="2">
    <source>
        <dbReference type="ARBA" id="ARBA00022527"/>
    </source>
</evidence>
<dbReference type="PROSITE" id="PS51257">
    <property type="entry name" value="PROKAR_LIPOPROTEIN"/>
    <property type="match status" value="1"/>
</dbReference>
<comment type="catalytic activity">
    <reaction evidence="12">
        <text>[protein]-peptidylproline (omega=180) = [protein]-peptidylproline (omega=0)</text>
        <dbReference type="Rhea" id="RHEA:16237"/>
        <dbReference type="Rhea" id="RHEA-COMP:10747"/>
        <dbReference type="Rhea" id="RHEA-COMP:10748"/>
        <dbReference type="ChEBI" id="CHEBI:83833"/>
        <dbReference type="ChEBI" id="CHEBI:83834"/>
        <dbReference type="EC" id="5.2.1.8"/>
    </reaction>
</comment>
<dbReference type="PROSITE" id="PS50059">
    <property type="entry name" value="FKBP_PPIASE"/>
    <property type="match status" value="2"/>
</dbReference>
<dbReference type="GO" id="GO:0005524">
    <property type="term" value="F:ATP binding"/>
    <property type="evidence" value="ECO:0007669"/>
    <property type="project" value="UniProtKB-UniRule"/>
</dbReference>
<evidence type="ECO:0000256" key="9">
    <source>
        <dbReference type="ARBA" id="ARBA00022989"/>
    </source>
</evidence>
<dbReference type="Pfam" id="PF07714">
    <property type="entry name" value="PK_Tyr_Ser-Thr"/>
    <property type="match status" value="1"/>
</dbReference>
<evidence type="ECO:0000259" key="16">
    <source>
        <dbReference type="PROSITE" id="PS50011"/>
    </source>
</evidence>
<proteinExistence type="predicted"/>
<keyword evidence="12" id="KW-0697">Rotamase</keyword>
<evidence type="ECO:0000313" key="19">
    <source>
        <dbReference type="Proteomes" id="UP000306102"/>
    </source>
</evidence>
<keyword evidence="12" id="KW-0413">Isomerase</keyword>
<keyword evidence="19" id="KW-1185">Reference proteome</keyword>
<evidence type="ECO:0000256" key="8">
    <source>
        <dbReference type="ARBA" id="ARBA00022840"/>
    </source>
</evidence>
<keyword evidence="3" id="KW-0808">Transferase</keyword>
<dbReference type="EC" id="5.2.1.8" evidence="12"/>
<comment type="subcellular location">
    <subcellularLocation>
        <location evidence="1">Membrane</location>
        <topology evidence="1">Single-pass membrane protein</topology>
    </subcellularLocation>
</comment>
<dbReference type="InterPro" id="IPR017441">
    <property type="entry name" value="Protein_kinase_ATP_BS"/>
</dbReference>
<dbReference type="SMART" id="SM00220">
    <property type="entry name" value="S_TKc"/>
    <property type="match status" value="1"/>
</dbReference>
<dbReference type="InterPro" id="IPR008271">
    <property type="entry name" value="Ser/Thr_kinase_AS"/>
</dbReference>
<evidence type="ECO:0000313" key="18">
    <source>
        <dbReference type="EMBL" id="THG10715.1"/>
    </source>
</evidence>
<keyword evidence="6 13" id="KW-0547">Nucleotide-binding</keyword>
<dbReference type="FunFam" id="3.30.200.20:FF:000162">
    <property type="entry name" value="Adenine nucleotide alpha hydrolase-like domain kinase"/>
    <property type="match status" value="1"/>
</dbReference>
<dbReference type="GO" id="GO:0005886">
    <property type="term" value="C:plasma membrane"/>
    <property type="evidence" value="ECO:0007669"/>
    <property type="project" value="UniProtKB-ARBA"/>
</dbReference>
<feature type="domain" description="PPIase FKBP-type" evidence="17">
    <location>
        <begin position="541"/>
        <end position="625"/>
    </location>
</feature>
<evidence type="ECO:0000256" key="3">
    <source>
        <dbReference type="ARBA" id="ARBA00022679"/>
    </source>
</evidence>
<evidence type="ECO:0000256" key="10">
    <source>
        <dbReference type="ARBA" id="ARBA00023136"/>
    </source>
</evidence>
<dbReference type="SUPFAM" id="SSF54534">
    <property type="entry name" value="FKBP-like"/>
    <property type="match status" value="2"/>
</dbReference>
<evidence type="ECO:0000256" key="4">
    <source>
        <dbReference type="ARBA" id="ARBA00022692"/>
    </source>
</evidence>
<dbReference type="GO" id="GO:0004674">
    <property type="term" value="F:protein serine/threonine kinase activity"/>
    <property type="evidence" value="ECO:0007669"/>
    <property type="project" value="UniProtKB-KW"/>
</dbReference>
<evidence type="ECO:0000256" key="14">
    <source>
        <dbReference type="SAM" id="Coils"/>
    </source>
</evidence>
<dbReference type="PANTHER" id="PTHR46008:SF2">
    <property type="entry name" value="LEAF RUST 10 DISEASE-RESISTANCE LOCUS RECEPTOR-LIKE PROTEIN KINASE-LIKE 1.4"/>
    <property type="match status" value="1"/>
</dbReference>
<dbReference type="InterPro" id="IPR011009">
    <property type="entry name" value="Kinase-like_dom_sf"/>
</dbReference>
<keyword evidence="11" id="KW-0325">Glycoprotein</keyword>
<dbReference type="PROSITE" id="PS00108">
    <property type="entry name" value="PROTEIN_KINASE_ST"/>
    <property type="match status" value="1"/>
</dbReference>
<dbReference type="Gene3D" id="3.30.200.20">
    <property type="entry name" value="Phosphorylase Kinase, domain 1"/>
    <property type="match status" value="1"/>
</dbReference>
<dbReference type="SUPFAM" id="SSF56112">
    <property type="entry name" value="Protein kinase-like (PK-like)"/>
    <property type="match status" value="1"/>
</dbReference>
<evidence type="ECO:0000256" key="15">
    <source>
        <dbReference type="SAM" id="Phobius"/>
    </source>
</evidence>
<gene>
    <name evidence="18" type="ORF">TEA_025084</name>
</gene>
<dbReference type="CDD" id="cd14066">
    <property type="entry name" value="STKc_IRAK"/>
    <property type="match status" value="1"/>
</dbReference>
<dbReference type="EMBL" id="SDRB02007730">
    <property type="protein sequence ID" value="THG10715.1"/>
    <property type="molecule type" value="Genomic_DNA"/>
</dbReference>
<keyword evidence="10 15" id="KW-0472">Membrane</keyword>
<dbReference type="InterPro" id="IPR000719">
    <property type="entry name" value="Prot_kinase_dom"/>
</dbReference>
<organism evidence="18 19">
    <name type="scientific">Camellia sinensis var. sinensis</name>
    <name type="common">China tea</name>
    <dbReference type="NCBI Taxonomy" id="542762"/>
    <lineage>
        <taxon>Eukaryota</taxon>
        <taxon>Viridiplantae</taxon>
        <taxon>Streptophyta</taxon>
        <taxon>Embryophyta</taxon>
        <taxon>Tracheophyta</taxon>
        <taxon>Spermatophyta</taxon>
        <taxon>Magnoliopsida</taxon>
        <taxon>eudicotyledons</taxon>
        <taxon>Gunneridae</taxon>
        <taxon>Pentapetalae</taxon>
        <taxon>asterids</taxon>
        <taxon>Ericales</taxon>
        <taxon>Theaceae</taxon>
        <taxon>Camellia</taxon>
    </lineage>
</organism>
<keyword evidence="7" id="KW-0418">Kinase</keyword>
<dbReference type="PROSITE" id="PS00107">
    <property type="entry name" value="PROTEIN_KINASE_ATP"/>
    <property type="match status" value="1"/>
</dbReference>
<evidence type="ECO:0000256" key="1">
    <source>
        <dbReference type="ARBA" id="ARBA00004167"/>
    </source>
</evidence>
<dbReference type="InterPro" id="IPR001245">
    <property type="entry name" value="Ser-Thr/Tyr_kinase_cat_dom"/>
</dbReference>
<dbReference type="Proteomes" id="UP000306102">
    <property type="component" value="Unassembled WGS sequence"/>
</dbReference>
<evidence type="ECO:0000259" key="17">
    <source>
        <dbReference type="PROSITE" id="PS50059"/>
    </source>
</evidence>
<dbReference type="InterPro" id="IPR001179">
    <property type="entry name" value="PPIase_FKBP_dom"/>
</dbReference>
<accession>A0A4S4E5T3</accession>
<reference evidence="18 19" key="1">
    <citation type="journal article" date="2018" name="Proc. Natl. Acad. Sci. U.S.A.">
        <title>Draft genome sequence of Camellia sinensis var. sinensis provides insights into the evolution of the tea genome and tea quality.</title>
        <authorList>
            <person name="Wei C."/>
            <person name="Yang H."/>
            <person name="Wang S."/>
            <person name="Zhao J."/>
            <person name="Liu C."/>
            <person name="Gao L."/>
            <person name="Xia E."/>
            <person name="Lu Y."/>
            <person name="Tai Y."/>
            <person name="She G."/>
            <person name="Sun J."/>
            <person name="Cao H."/>
            <person name="Tong W."/>
            <person name="Gao Q."/>
            <person name="Li Y."/>
            <person name="Deng W."/>
            <person name="Jiang X."/>
            <person name="Wang W."/>
            <person name="Chen Q."/>
            <person name="Zhang S."/>
            <person name="Li H."/>
            <person name="Wu J."/>
            <person name="Wang P."/>
            <person name="Li P."/>
            <person name="Shi C."/>
            <person name="Zheng F."/>
            <person name="Jian J."/>
            <person name="Huang B."/>
            <person name="Shan D."/>
            <person name="Shi M."/>
            <person name="Fang C."/>
            <person name="Yue Y."/>
            <person name="Li F."/>
            <person name="Li D."/>
            <person name="Wei S."/>
            <person name="Han B."/>
            <person name="Jiang C."/>
            <person name="Yin Y."/>
            <person name="Xia T."/>
            <person name="Zhang Z."/>
            <person name="Bennetzen J.L."/>
            <person name="Zhao S."/>
            <person name="Wan X."/>
        </authorList>
    </citation>
    <scope>NUCLEOTIDE SEQUENCE [LARGE SCALE GENOMIC DNA]</scope>
    <source>
        <strain evidence="19">cv. Shuchazao</strain>
        <tissue evidence="18">Leaf</tissue>
    </source>
</reference>
<keyword evidence="5" id="KW-0732">Signal</keyword>
<dbReference type="InterPro" id="IPR046357">
    <property type="entry name" value="PPIase_dom_sf"/>
</dbReference>
<keyword evidence="14" id="KW-0175">Coiled coil</keyword>
<sequence length="1443" mass="160769">METTRSKVEVMKPVLLKAGIPIAVSVACFIFARLTTRKSSVSKALNSENQVNSLSTNCKEFRDEESCHSLDSMSLSCMDDDEEQEHNVIKSTHFTNPLACLVSHDKSDAEEEILGLKCRIQELQEREWQLEMRFLQYFDMKEKESVVMELHNNLMLEMARVEFMGKEISSMEAENQRFEELVVEYLRIVEQFGFARLENGLLRRKVEKLSRKTKGMFRVIQEQNMQIEEKAAEVLRNSKELEKNINFIKALEDQITELQIVVHQQLQEKKELLYKLELIENSASSNKIEEGIKLEDYNQVVSELEQVQKDRATEVKELIFLRWCNACLRHELMRRDQQQREQIEARNNQLELEFAGSGEIELDGSVLGHGEACSSGVKAGACVDSKRPKLIRKLRKWVEGSEKMKEKEKHEVKCFGSPLVSDRGADEDPWKRPFNRNTSVLSCRCSSSSSPEATAKAPTLSSQCQGRRALMACLLSAEEAYQISDLNPVRGCNFGIHSAGISVCDVAGAVSTSRRAVFTQILMALSFRYYDLKVGGGAEAVKGSRVHYVAKWKGITFMTSRQGLGVGGGTPYGFDVGQSERGTVLKGLDLGVQGMKVGGQRVLIVPPELAYGSKGVQEIPPNATIERVLIVPPELAYGSKGYRKSLQMRQLRYYDLKVGGGAEAVKGSRVHYVAKWKGITFMTSRQGLGCCGEQPLLLVGHTANMEFPEQEGVLPYGFDVGQSERGTVLKGLDLGVQGMKVGGQRVLIVPPELAYGSKGVQEIPPNATIEAGTCKGGQNKISRPREGIILGCHPPGRNIRHLTMNMTKPNGKPPLLCISLFFLLYLFSYSSSQKTCPNCGSIQVPYPLSTNPNCGDPDYSIRCDPLSHKLFFDGLNGSSYLILRIMEAFQRIVVQPAPWLPGTCVTQDMPVSEGLWLNQTLPFNITSSNTIFLFSCSPRLLISPLNCTSSSLCHLYLESSGHVDKKRALQCASSLDPCCTFLAGGTPSAYKIRLHSSGCRGFRSILHLDPEKPPNQWEEGLEIQWAPPPEPACKTQLDCSGASKCSPTGENNVFRCLCNSGYYWNHSLSTCSRQKKKNRKSDLTFKVSIGVVSFFTLAVVMAAITVRKSRKVSNQAKLAKAREDALKSSNGGKSARMFSLKEMKKATNGFSKDRILGSGGFGEVYKGELQDGTVVAVKSAKVGDIKSTHQVLNEVGILSQVNHRNLVRLMGCCVEAEQPLLIYEYISNGTLHDHLHRKCTFLDWKTRLRISLQTAEALAYLHSAAYTPIYHRDVKSSNILLDDDFNAKVADFGLSRLARPGLSHLSTCAQGTLGYLDPEYYRNYQLTEKSDVYSYGVVLLELLTSQKAIDFTRDQDDVNLAVYVSQRAHSDSIMEVVDQQCLGEEPHVKIVTSVKLFAELALACLREKKEDRPSMKDVVQELQYIREILAQEEASNEMSVETI</sequence>
<name>A0A4S4E5T3_CAMSN</name>